<evidence type="ECO:0000256" key="6">
    <source>
        <dbReference type="ARBA" id="ARBA00022692"/>
    </source>
</evidence>
<accession>A0A418YUY6</accession>
<dbReference type="SUPFAM" id="SSF56935">
    <property type="entry name" value="Porins"/>
    <property type="match status" value="1"/>
</dbReference>
<dbReference type="EMBL" id="QVRA01000005">
    <property type="protein sequence ID" value="RJG55901.1"/>
    <property type="molecule type" value="Genomic_DNA"/>
</dbReference>
<keyword evidence="4 14" id="KW-1134">Transmembrane beta strand</keyword>
<keyword evidence="10 16" id="KW-0798">TonB box</keyword>
<dbReference type="OrthoDB" id="9760333at2"/>
<evidence type="ECO:0000256" key="5">
    <source>
        <dbReference type="ARBA" id="ARBA00022496"/>
    </source>
</evidence>
<dbReference type="Pfam" id="PF07660">
    <property type="entry name" value="STN"/>
    <property type="match status" value="1"/>
</dbReference>
<keyword evidence="7" id="KW-0732">Signal</keyword>
<evidence type="ECO:0000256" key="11">
    <source>
        <dbReference type="ARBA" id="ARBA00023136"/>
    </source>
</evidence>
<dbReference type="Pfam" id="PF00593">
    <property type="entry name" value="TonB_dep_Rec_b-barrel"/>
    <property type="match status" value="1"/>
</dbReference>
<dbReference type="InterPro" id="IPR039426">
    <property type="entry name" value="TonB-dep_rcpt-like"/>
</dbReference>
<dbReference type="CDD" id="cd01347">
    <property type="entry name" value="ligand_gated_channel"/>
    <property type="match status" value="1"/>
</dbReference>
<dbReference type="InterPro" id="IPR011662">
    <property type="entry name" value="Secretin/TonB_short_N"/>
</dbReference>
<keyword evidence="13 14" id="KW-0998">Cell outer membrane</keyword>
<dbReference type="SMART" id="SM00965">
    <property type="entry name" value="STN"/>
    <property type="match status" value="1"/>
</dbReference>
<feature type="domain" description="Secretin/TonB short N-terminal" evidence="17">
    <location>
        <begin position="109"/>
        <end position="160"/>
    </location>
</feature>
<dbReference type="Gene3D" id="2.170.130.10">
    <property type="entry name" value="TonB-dependent receptor, plug domain"/>
    <property type="match status" value="1"/>
</dbReference>
<evidence type="ECO:0000256" key="1">
    <source>
        <dbReference type="ARBA" id="ARBA00004571"/>
    </source>
</evidence>
<evidence type="ECO:0000256" key="10">
    <source>
        <dbReference type="ARBA" id="ARBA00023077"/>
    </source>
</evidence>
<evidence type="ECO:0000313" key="19">
    <source>
        <dbReference type="Proteomes" id="UP000283469"/>
    </source>
</evidence>
<keyword evidence="5" id="KW-0410">Iron transport</keyword>
<keyword evidence="6 14" id="KW-0812">Transmembrane</keyword>
<evidence type="ECO:0000259" key="17">
    <source>
        <dbReference type="SMART" id="SM00965"/>
    </source>
</evidence>
<dbReference type="GO" id="GO:0038023">
    <property type="term" value="F:signaling receptor activity"/>
    <property type="evidence" value="ECO:0007669"/>
    <property type="project" value="InterPro"/>
</dbReference>
<comment type="subcellular location">
    <subcellularLocation>
        <location evidence="1 14">Cell outer membrane</location>
        <topology evidence="1 14">Multi-pass membrane protein</topology>
    </subcellularLocation>
</comment>
<dbReference type="Gene3D" id="3.55.50.30">
    <property type="match status" value="1"/>
</dbReference>
<evidence type="ECO:0000256" key="9">
    <source>
        <dbReference type="ARBA" id="ARBA00023065"/>
    </source>
</evidence>
<evidence type="ECO:0000256" key="4">
    <source>
        <dbReference type="ARBA" id="ARBA00022452"/>
    </source>
</evidence>
<feature type="short sequence motif" description="TonB C-terminal box" evidence="15">
    <location>
        <begin position="827"/>
        <end position="844"/>
    </location>
</feature>
<comment type="similarity">
    <text evidence="2 14 16">Belongs to the TonB-dependent receptor family.</text>
</comment>
<evidence type="ECO:0000256" key="3">
    <source>
        <dbReference type="ARBA" id="ARBA00022448"/>
    </source>
</evidence>
<dbReference type="Proteomes" id="UP000283469">
    <property type="component" value="Unassembled WGS sequence"/>
</dbReference>
<proteinExistence type="inferred from homology"/>
<dbReference type="NCBIfam" id="TIGR01783">
    <property type="entry name" value="TonB-siderophor"/>
    <property type="match status" value="1"/>
</dbReference>
<comment type="caution">
    <text evidence="18">The sequence shown here is derived from an EMBL/GenBank/DDBJ whole genome shotgun (WGS) entry which is preliminary data.</text>
</comment>
<protein>
    <submittedName>
        <fullName evidence="18">TonB-dependent receptor</fullName>
    </submittedName>
</protein>
<dbReference type="Pfam" id="PF07715">
    <property type="entry name" value="Plug"/>
    <property type="match status" value="1"/>
</dbReference>
<name>A0A418YUY6_9SPHN</name>
<evidence type="ECO:0000256" key="13">
    <source>
        <dbReference type="ARBA" id="ARBA00023237"/>
    </source>
</evidence>
<dbReference type="Gene3D" id="2.40.170.20">
    <property type="entry name" value="TonB-dependent receptor, beta-barrel domain"/>
    <property type="match status" value="1"/>
</dbReference>
<dbReference type="GO" id="GO:0015891">
    <property type="term" value="P:siderophore transport"/>
    <property type="evidence" value="ECO:0007669"/>
    <property type="project" value="InterPro"/>
</dbReference>
<evidence type="ECO:0000256" key="15">
    <source>
        <dbReference type="PROSITE-ProRule" id="PRU10144"/>
    </source>
</evidence>
<organism evidence="18 19">
    <name type="scientific">Sphingobium terrigena</name>
    <dbReference type="NCBI Taxonomy" id="2304063"/>
    <lineage>
        <taxon>Bacteria</taxon>
        <taxon>Pseudomonadati</taxon>
        <taxon>Pseudomonadota</taxon>
        <taxon>Alphaproteobacteria</taxon>
        <taxon>Sphingomonadales</taxon>
        <taxon>Sphingomonadaceae</taxon>
        <taxon>Sphingobium</taxon>
    </lineage>
</organism>
<keyword evidence="3 14" id="KW-0813">Transport</keyword>
<dbReference type="PROSITE" id="PS52016">
    <property type="entry name" value="TONB_DEPENDENT_REC_3"/>
    <property type="match status" value="1"/>
</dbReference>
<dbReference type="InterPro" id="IPR036942">
    <property type="entry name" value="Beta-barrel_TonB_sf"/>
</dbReference>
<evidence type="ECO:0000256" key="14">
    <source>
        <dbReference type="PROSITE-ProRule" id="PRU01360"/>
    </source>
</evidence>
<dbReference type="InterPro" id="IPR010105">
    <property type="entry name" value="TonB_sidphr_rcpt"/>
</dbReference>
<dbReference type="PANTHER" id="PTHR32552:SF82">
    <property type="entry name" value="FCUA PROTEIN"/>
    <property type="match status" value="1"/>
</dbReference>
<gene>
    <name evidence="18" type="ORF">D0Z70_07675</name>
</gene>
<dbReference type="PANTHER" id="PTHR32552">
    <property type="entry name" value="FERRICHROME IRON RECEPTOR-RELATED"/>
    <property type="match status" value="1"/>
</dbReference>
<keyword evidence="11 14" id="KW-0472">Membrane</keyword>
<keyword evidence="19" id="KW-1185">Reference proteome</keyword>
<keyword evidence="12 18" id="KW-0675">Receptor</keyword>
<dbReference type="PROSITE" id="PS01156">
    <property type="entry name" value="TONB_DEPENDENT_REC_2"/>
    <property type="match status" value="1"/>
</dbReference>
<dbReference type="InterPro" id="IPR000531">
    <property type="entry name" value="Beta-barrel_TonB"/>
</dbReference>
<keyword evidence="9" id="KW-0406">Ion transport</keyword>
<dbReference type="InterPro" id="IPR012910">
    <property type="entry name" value="Plug_dom"/>
</dbReference>
<evidence type="ECO:0000256" key="12">
    <source>
        <dbReference type="ARBA" id="ARBA00023170"/>
    </source>
</evidence>
<reference evidence="18 19" key="1">
    <citation type="submission" date="2018-08" db="EMBL/GenBank/DDBJ databases">
        <title>Sphingobium sp. EO9.</title>
        <authorList>
            <person name="Park Y."/>
            <person name="Kim K.H."/>
            <person name="Jeon C.O."/>
        </authorList>
    </citation>
    <scope>NUCLEOTIDE SEQUENCE [LARGE SCALE GENOMIC DNA]</scope>
    <source>
        <strain evidence="18 19">EO9</strain>
    </source>
</reference>
<evidence type="ECO:0000256" key="7">
    <source>
        <dbReference type="ARBA" id="ARBA00022729"/>
    </source>
</evidence>
<evidence type="ECO:0000256" key="8">
    <source>
        <dbReference type="ARBA" id="ARBA00023004"/>
    </source>
</evidence>
<dbReference type="AlphaFoldDB" id="A0A418YUY6"/>
<evidence type="ECO:0000313" key="18">
    <source>
        <dbReference type="EMBL" id="RJG55901.1"/>
    </source>
</evidence>
<evidence type="ECO:0000256" key="16">
    <source>
        <dbReference type="RuleBase" id="RU003357"/>
    </source>
</evidence>
<sequence length="844" mass="90967">MGGPENFPRKVSKSRPRQSVLMRAIRISESARVITAVGGTTSVISKSSQTTHARPWRSALGALLLTTTGLATAVLAIPSPAAAQAARSYNIPAGSLADTINSFAEQSGAQILYDAALTQGRSSAGLQGQYGVAEGLSRLLAGSGVTFRQTGANIFTLEAAPRSAEGAIQLGPVRVEGASGEAGAYVPPQAVIGNQPEAYAGGLVARGGRLGVLGNRDFMDAPFNQSSYTSKLIENQQTQSIVDLLTNDPSVTIDSYRSGAFEEVTIRGFTNNGTNNGRATVNGVYGILGVAPESLERVDVLKGPSAFLHGTGPTGNTVGGTINLVTKRAPDEPITRLTTTYASDAEFGGHLDFGRRFGENKEFGLRFNGRYRAGDTALEHNSEKLGMASLGLDYRSERVRLTADLGYDDARIDGVRRFLFVDSGVPVPRAPESSSNYSPPWTYQDRKTKYGMVQGEVDIIDNVTAFASFATSNNEWSEYGFISSIYNIDGDANGSAFAEHEKTIIYTWQAGIRSEFDTGPLHHKLNFDFTKFTHKYYFSGNYDYASFETNIYEKSNVPDQGAIIYPAEYIATTNQSGVGIADTVSVLEERVQLTIGARRQEVGDAKAWTPIYALVVKPLKNISLYTSYIEGLEGGEIAGVEYANAGETFPPNRYKQHEVGIKADWGMLATTISAFEITVPGYISVPGTSLPTLTLDGKQINRGIEINVFGEPVKGVRLQGGVMLMDPELKKTQDGAYDGNRPVGTPTVNFALSGEWDTPLSGFTLTGRVNHTGKSFYDAANTQVLPSATRVDLGARYAFKAWDDRPITVRFDVQNVAGSDYWYPFGALTVSQPRTFLLSATFDF</sequence>
<evidence type="ECO:0000256" key="2">
    <source>
        <dbReference type="ARBA" id="ARBA00009810"/>
    </source>
</evidence>
<dbReference type="InterPro" id="IPR010917">
    <property type="entry name" value="TonB_rcpt_CS"/>
</dbReference>
<keyword evidence="8" id="KW-0408">Iron</keyword>
<dbReference type="InterPro" id="IPR037066">
    <property type="entry name" value="Plug_dom_sf"/>
</dbReference>
<dbReference type="GO" id="GO:0015344">
    <property type="term" value="F:siderophore uptake transmembrane transporter activity"/>
    <property type="evidence" value="ECO:0007669"/>
    <property type="project" value="TreeGrafter"/>
</dbReference>
<dbReference type="GO" id="GO:0009279">
    <property type="term" value="C:cell outer membrane"/>
    <property type="evidence" value="ECO:0007669"/>
    <property type="project" value="UniProtKB-SubCell"/>
</dbReference>